<dbReference type="AlphaFoldDB" id="A0A934UJ63"/>
<dbReference type="GO" id="GO:0016788">
    <property type="term" value="F:hydrolase activity, acting on ester bonds"/>
    <property type="evidence" value="ECO:0007669"/>
    <property type="project" value="UniProtKB-ARBA"/>
</dbReference>
<protein>
    <submittedName>
        <fullName evidence="3">Rhamnogalacturonan acetylesterase</fullName>
    </submittedName>
</protein>
<dbReference type="SUPFAM" id="SSF52266">
    <property type="entry name" value="SGNH hydrolase"/>
    <property type="match status" value="1"/>
</dbReference>
<proteinExistence type="inferred from homology"/>
<keyword evidence="2" id="KW-0378">Hydrolase</keyword>
<evidence type="ECO:0000256" key="1">
    <source>
        <dbReference type="ARBA" id="ARBA00008668"/>
    </source>
</evidence>
<dbReference type="InterPro" id="IPR036514">
    <property type="entry name" value="SGNH_hydro_sf"/>
</dbReference>
<dbReference type="InterPro" id="IPR037459">
    <property type="entry name" value="RhgT-like"/>
</dbReference>
<dbReference type="EMBL" id="JAEHFV010000002">
    <property type="protein sequence ID" value="MBK0369269.1"/>
    <property type="molecule type" value="Genomic_DNA"/>
</dbReference>
<dbReference type="CDD" id="cd01821">
    <property type="entry name" value="Rhamnogalacturan_acetylesterase_like"/>
    <property type="match status" value="1"/>
</dbReference>
<dbReference type="SUPFAM" id="SSF49785">
    <property type="entry name" value="Galactose-binding domain-like"/>
    <property type="match status" value="1"/>
</dbReference>
<dbReference type="InterPro" id="IPR001087">
    <property type="entry name" value="GDSL"/>
</dbReference>
<comment type="caution">
    <text evidence="3">The sequence shown here is derived from an EMBL/GenBank/DDBJ whole genome shotgun (WGS) entry which is preliminary data.</text>
</comment>
<dbReference type="Gene3D" id="3.40.50.1110">
    <property type="entry name" value="SGNH hydrolase"/>
    <property type="match status" value="1"/>
</dbReference>
<dbReference type="PANTHER" id="PTHR43695">
    <property type="entry name" value="PUTATIVE (AFU_ORTHOLOGUE AFUA_2G17250)-RELATED"/>
    <property type="match status" value="1"/>
</dbReference>
<organism evidence="3 4">
    <name type="scientific">Flavobacterium agrisoli</name>
    <dbReference type="NCBI Taxonomy" id="2793066"/>
    <lineage>
        <taxon>Bacteria</taxon>
        <taxon>Pseudomonadati</taxon>
        <taxon>Bacteroidota</taxon>
        <taxon>Flavobacteriia</taxon>
        <taxon>Flavobacteriales</taxon>
        <taxon>Flavobacteriaceae</taxon>
        <taxon>Flavobacterium</taxon>
    </lineage>
</organism>
<evidence type="ECO:0000313" key="4">
    <source>
        <dbReference type="Proteomes" id="UP000609172"/>
    </source>
</evidence>
<dbReference type="Pfam" id="PF00657">
    <property type="entry name" value="Lipase_GDSL"/>
    <property type="match status" value="1"/>
</dbReference>
<evidence type="ECO:0000256" key="2">
    <source>
        <dbReference type="ARBA" id="ARBA00022801"/>
    </source>
</evidence>
<sequence>MYNLKHLLLVLFIGAFSLVVCGKNFQKSKSKPIPLIFNFEANASHKNKTAVLSAATFSNEKGFGFDFETENNASFSKNGVSFEKSTYFSIAVPEGNYAVTVKMGNEKSHSEVTIKAESKRVMVNQVPISKGNFKQFTFNVNIRNVKIDNSSVVQLKDREKTELNWDDKLTLEFLGNGTIQEIEIKPISNVTTVFLAGDSTVTDQDVEPWASWGQMITSFFDTNVVVANYASSGASLKSFKGSNRFKKILSQLKKGDYVFIEFGHNDEKHKGEENSAWNSYSDLLVEFTQQAQQKGGEVVLVTPTQRRAFNEDKKTLRPTHGDFPDAMRAVAKKLNVPLIDLTEKTTVLYEKWGNEPSRKAFVQYPANTFPGQTKALEDNTHFNDFGANEIALCVIEGIRDLNLPLKKCITKQTPDYSPSKPNYISSWTLPLSSRYQIEKPDGN</sequence>
<reference evidence="3" key="1">
    <citation type="submission" date="2020-12" db="EMBL/GenBank/DDBJ databases">
        <title>Bacterial novel species Flavobacterium sp. SE-1-e isolated from soil.</title>
        <authorList>
            <person name="Jung H.-Y."/>
        </authorList>
    </citation>
    <scope>NUCLEOTIDE SEQUENCE</scope>
    <source>
        <strain evidence="3">SE-1-e</strain>
    </source>
</reference>
<name>A0A934UJ63_9FLAO</name>
<evidence type="ECO:0000313" key="3">
    <source>
        <dbReference type="EMBL" id="MBK0369269.1"/>
    </source>
</evidence>
<dbReference type="InterPro" id="IPR008979">
    <property type="entry name" value="Galactose-bd-like_sf"/>
</dbReference>
<dbReference type="PANTHER" id="PTHR43695:SF1">
    <property type="entry name" value="RHAMNOGALACTURONAN ACETYLESTERASE"/>
    <property type="match status" value="1"/>
</dbReference>
<gene>
    <name evidence="3" type="ORF">I5M07_05400</name>
</gene>
<dbReference type="Proteomes" id="UP000609172">
    <property type="component" value="Unassembled WGS sequence"/>
</dbReference>
<dbReference type="Gene3D" id="2.60.120.430">
    <property type="entry name" value="Galactose-binding lectin"/>
    <property type="match status" value="1"/>
</dbReference>
<accession>A0A934UJ63</accession>
<keyword evidence="4" id="KW-1185">Reference proteome</keyword>
<comment type="similarity">
    <text evidence="1">Belongs to the 'GDSL' lipolytic enzyme family.</text>
</comment>